<protein>
    <recommendedName>
        <fullName evidence="2">DH domain-containing protein</fullName>
    </recommendedName>
</protein>
<dbReference type="Gene3D" id="1.20.900.10">
    <property type="entry name" value="Dbl homology (DH) domain"/>
    <property type="match status" value="1"/>
</dbReference>
<comment type="caution">
    <text evidence="3">The sequence shown here is derived from an EMBL/GenBank/DDBJ whole genome shotgun (WGS) entry which is preliminary data.</text>
</comment>
<feature type="compositionally biased region" description="Polar residues" evidence="1">
    <location>
        <begin position="425"/>
        <end position="439"/>
    </location>
</feature>
<feature type="region of interest" description="Disordered" evidence="1">
    <location>
        <begin position="165"/>
        <end position="295"/>
    </location>
</feature>
<feature type="compositionally biased region" description="Polar residues" evidence="1">
    <location>
        <begin position="216"/>
        <end position="248"/>
    </location>
</feature>
<gene>
    <name evidence="3" type="ORF">DB88DRAFT_511230</name>
</gene>
<feature type="region of interest" description="Disordered" evidence="1">
    <location>
        <begin position="471"/>
        <end position="509"/>
    </location>
</feature>
<feature type="domain" description="DH" evidence="2">
    <location>
        <begin position="703"/>
        <end position="762"/>
    </location>
</feature>
<name>A0AAD9FLH5_PAPLA</name>
<sequence>MIESPHSPKALDHRKPLARSIAASTSPSPPSSSFTAGRRESRQASTSPSASLVEGYAEDVGESGPRRSMIIFETTCEASIDRRRARPSLIRLRSTSFDEVSSLAPSMYSLGEVTVANQGIFSRALKIPQKDLVDLPPLVDGEHVDLADGTKSHIDAPNHAELSHSDQAVRQTHQNPLKPPSRFSLSTHRAPPPPPHLMSSSRPRSVQPARPALCLSQEQRATESSTPSRQCRRPSSNSDLSPAQSTSFGRLWRRLSHGSASDHRRKTSEGDRVMDTKTRSPSKSSSSSLLIGVPGVNVPEMPAPLSPVDIKKLIRKASRDRMRPPKIHLESEQGPFPRVISGRSSGEASPAILPRDIRTHDGSKGRVNPEHMSLGFDVPLAASPLLRAPNHASPLELRLDDYFTRKRGTSTPAHSRPSVTFDAPQASSTKGESSNPSSPTKEKRRRYRQTLVDIKDDDVFHQVLEDLARIESQTPNPDDQGEPTEHSSEPNILEMKPTKGLGRSPSRLISDRKAREESIRAWFVTREIVQGERRYGRLLARGVAIIRSTAQTSRLGIPPLPVLKAPLSVSKVDNARSGKMNKSTPRRGVSIDERPANPAAIKVDLPSPTSQVSPFTILLEHLPRLLAVSLTLSSRFEHDPSPVAVAQSFGAMERELSSEMGLWAGEVGNLVAMGLGEVIDRETPVSSRRASMNELRAGEGAMDPDERLGFADIILMPITRALRYKLLFKELLDQMPHAPTQREPVERALRAAERLAMECDQKQQFDLEVLRRTAGASGTVVLGEAGRKQKKKRPRSLGPAVRSTTAVGRA</sequence>
<evidence type="ECO:0000313" key="4">
    <source>
        <dbReference type="Proteomes" id="UP001182556"/>
    </source>
</evidence>
<reference evidence="3" key="1">
    <citation type="submission" date="2023-02" db="EMBL/GenBank/DDBJ databases">
        <title>Identification and recombinant expression of a fungal hydrolase from Papiliotrema laurentii that hydrolyzes apple cutin and clears colloidal polyester polyurethane.</title>
        <authorList>
            <consortium name="DOE Joint Genome Institute"/>
            <person name="Roman V.A."/>
            <person name="Bojanowski C."/>
            <person name="Crable B.R."/>
            <person name="Wagner D.N."/>
            <person name="Hung C.S."/>
            <person name="Nadeau L.J."/>
            <person name="Schratz L."/>
            <person name="Haridas S."/>
            <person name="Pangilinan J."/>
            <person name="Lipzen A."/>
            <person name="Na H."/>
            <person name="Yan M."/>
            <person name="Ng V."/>
            <person name="Grigoriev I.V."/>
            <person name="Spatafora J.W."/>
            <person name="Barlow D."/>
            <person name="Biffinger J."/>
            <person name="Kelley-Loughnane N."/>
            <person name="Varaljay V.A."/>
            <person name="Crookes-Goodson W.J."/>
        </authorList>
    </citation>
    <scope>NUCLEOTIDE SEQUENCE</scope>
    <source>
        <strain evidence="3">5307AH</strain>
    </source>
</reference>
<organism evidence="3 4">
    <name type="scientific">Papiliotrema laurentii</name>
    <name type="common">Cryptococcus laurentii</name>
    <dbReference type="NCBI Taxonomy" id="5418"/>
    <lineage>
        <taxon>Eukaryota</taxon>
        <taxon>Fungi</taxon>
        <taxon>Dikarya</taxon>
        <taxon>Basidiomycota</taxon>
        <taxon>Agaricomycotina</taxon>
        <taxon>Tremellomycetes</taxon>
        <taxon>Tremellales</taxon>
        <taxon>Rhynchogastremaceae</taxon>
        <taxon>Papiliotrema</taxon>
    </lineage>
</organism>
<feature type="region of interest" description="Disordered" evidence="1">
    <location>
        <begin position="406"/>
        <end position="446"/>
    </location>
</feature>
<feature type="compositionally biased region" description="Polar residues" evidence="1">
    <location>
        <begin position="165"/>
        <end position="175"/>
    </location>
</feature>
<dbReference type="AlphaFoldDB" id="A0AAD9FLH5"/>
<feature type="compositionally biased region" description="Basic and acidic residues" evidence="1">
    <location>
        <begin position="267"/>
        <end position="278"/>
    </location>
</feature>
<dbReference type="InterPro" id="IPR000219">
    <property type="entry name" value="DH_dom"/>
</dbReference>
<evidence type="ECO:0000313" key="3">
    <source>
        <dbReference type="EMBL" id="KAK1923695.1"/>
    </source>
</evidence>
<dbReference type="GO" id="GO:0005085">
    <property type="term" value="F:guanyl-nucleotide exchange factor activity"/>
    <property type="evidence" value="ECO:0007669"/>
    <property type="project" value="InterPro"/>
</dbReference>
<proteinExistence type="predicted"/>
<dbReference type="EMBL" id="JAODAN010000006">
    <property type="protein sequence ID" value="KAK1923695.1"/>
    <property type="molecule type" value="Genomic_DNA"/>
</dbReference>
<dbReference type="PROSITE" id="PS50010">
    <property type="entry name" value="DH_2"/>
    <property type="match status" value="1"/>
</dbReference>
<feature type="region of interest" description="Disordered" evidence="1">
    <location>
        <begin position="1"/>
        <end position="61"/>
    </location>
</feature>
<dbReference type="Proteomes" id="UP001182556">
    <property type="component" value="Unassembled WGS sequence"/>
</dbReference>
<keyword evidence="4" id="KW-1185">Reference proteome</keyword>
<accession>A0AAD9FLH5</accession>
<dbReference type="Pfam" id="PF00621">
    <property type="entry name" value="RhoGEF"/>
    <property type="match status" value="1"/>
</dbReference>
<feature type="region of interest" description="Disordered" evidence="1">
    <location>
        <begin position="781"/>
        <end position="810"/>
    </location>
</feature>
<feature type="region of interest" description="Disordered" evidence="1">
    <location>
        <begin position="327"/>
        <end position="350"/>
    </location>
</feature>
<evidence type="ECO:0000256" key="1">
    <source>
        <dbReference type="SAM" id="MobiDB-lite"/>
    </source>
</evidence>
<dbReference type="InterPro" id="IPR035899">
    <property type="entry name" value="DBL_dom_sf"/>
</dbReference>
<evidence type="ECO:0000259" key="2">
    <source>
        <dbReference type="PROSITE" id="PS50010"/>
    </source>
</evidence>
<dbReference type="SUPFAM" id="SSF48065">
    <property type="entry name" value="DBL homology domain (DH-domain)"/>
    <property type="match status" value="1"/>
</dbReference>